<dbReference type="SUPFAM" id="SSF50475">
    <property type="entry name" value="FMN-binding split barrel"/>
    <property type="match status" value="1"/>
</dbReference>
<protein>
    <submittedName>
        <fullName evidence="2">Pyridoxamine 5'-phosphate oxidase family protein</fullName>
    </submittedName>
</protein>
<dbReference type="PANTHER" id="PTHR13343">
    <property type="entry name" value="CREG1 PROTEIN"/>
    <property type="match status" value="1"/>
</dbReference>
<name>A0A934TPW2_9BURK</name>
<dbReference type="PANTHER" id="PTHR13343:SF17">
    <property type="entry name" value="CELLULAR REPRESSOR OF E1A-STIMULATED GENES, ISOFORM A"/>
    <property type="match status" value="1"/>
</dbReference>
<keyword evidence="3" id="KW-1185">Reference proteome</keyword>
<dbReference type="Gene3D" id="2.30.110.10">
    <property type="entry name" value="Electron Transport, Fmn-binding Protein, Chain A"/>
    <property type="match status" value="1"/>
</dbReference>
<dbReference type="InterPro" id="IPR014419">
    <property type="entry name" value="HutZ"/>
</dbReference>
<dbReference type="RefSeq" id="WP_201166640.1">
    <property type="nucleotide sequence ID" value="NZ_JAEPWM010000001.1"/>
</dbReference>
<dbReference type="EMBL" id="JAEPWM010000001">
    <property type="protein sequence ID" value="MBK6005294.1"/>
    <property type="molecule type" value="Genomic_DNA"/>
</dbReference>
<evidence type="ECO:0000313" key="3">
    <source>
        <dbReference type="Proteomes" id="UP000630528"/>
    </source>
</evidence>
<dbReference type="InterPro" id="IPR011576">
    <property type="entry name" value="Pyridox_Oxase_N"/>
</dbReference>
<proteinExistence type="predicted"/>
<reference evidence="2" key="1">
    <citation type="journal article" date="2012" name="J. Microbiol. Biotechnol.">
        <title>Ramlibacter ginsenosidimutans sp. nov., with ginsenoside-converting activity.</title>
        <authorList>
            <person name="Wang L."/>
            <person name="An D.S."/>
            <person name="Kim S.G."/>
            <person name="Jin F.X."/>
            <person name="Kim S.C."/>
            <person name="Lee S.T."/>
            <person name="Im W.T."/>
        </authorList>
    </citation>
    <scope>NUCLEOTIDE SEQUENCE</scope>
    <source>
        <strain evidence="2">KACC 17527</strain>
    </source>
</reference>
<evidence type="ECO:0000313" key="2">
    <source>
        <dbReference type="EMBL" id="MBK6005294.1"/>
    </source>
</evidence>
<gene>
    <name evidence="2" type="ORF">JJB11_04245</name>
</gene>
<dbReference type="GO" id="GO:0005737">
    <property type="term" value="C:cytoplasm"/>
    <property type="evidence" value="ECO:0007669"/>
    <property type="project" value="UniProtKB-ARBA"/>
</dbReference>
<reference evidence="2" key="2">
    <citation type="submission" date="2021-01" db="EMBL/GenBank/DDBJ databases">
        <authorList>
            <person name="Kang M."/>
        </authorList>
    </citation>
    <scope>NUCLEOTIDE SEQUENCE</scope>
    <source>
        <strain evidence="2">KACC 17527</strain>
    </source>
</reference>
<dbReference type="Proteomes" id="UP000630528">
    <property type="component" value="Unassembled WGS sequence"/>
</dbReference>
<dbReference type="PIRSF" id="PIRSF004633">
    <property type="entry name" value="UCP_PLP_oxd"/>
    <property type="match status" value="1"/>
</dbReference>
<comment type="caution">
    <text evidence="2">The sequence shown here is derived from an EMBL/GenBank/DDBJ whole genome shotgun (WGS) entry which is preliminary data.</text>
</comment>
<sequence length="161" mass="17025">MEPAQTQALRHLLLQQDVAALGTLHGGEPFVSMVPYALLPDGRCVVHVSRLATHTRDMEQHPGVSLMVLGARAPDAPAQAQPRATLQGEARPCAPEAPDHAAARAAYLARFPESEMMFGFSDFSLFVIAVRSVRFVAGFAQAGSLTADAYASLMASAGPQA</sequence>
<dbReference type="Pfam" id="PF01243">
    <property type="entry name" value="PNPOx_N"/>
    <property type="match status" value="1"/>
</dbReference>
<dbReference type="InterPro" id="IPR012349">
    <property type="entry name" value="Split_barrel_FMN-bd"/>
</dbReference>
<accession>A0A934TPW2</accession>
<feature type="domain" description="Pyridoxamine 5'-phosphate oxidase N-terminal" evidence="1">
    <location>
        <begin position="6"/>
        <end position="136"/>
    </location>
</feature>
<dbReference type="AlphaFoldDB" id="A0A934TPW2"/>
<evidence type="ECO:0000259" key="1">
    <source>
        <dbReference type="Pfam" id="PF01243"/>
    </source>
</evidence>
<organism evidence="2 3">
    <name type="scientific">Ramlibacter ginsenosidimutans</name>
    <dbReference type="NCBI Taxonomy" id="502333"/>
    <lineage>
        <taxon>Bacteria</taxon>
        <taxon>Pseudomonadati</taxon>
        <taxon>Pseudomonadota</taxon>
        <taxon>Betaproteobacteria</taxon>
        <taxon>Burkholderiales</taxon>
        <taxon>Comamonadaceae</taxon>
        <taxon>Ramlibacter</taxon>
    </lineage>
</organism>